<gene>
    <name evidence="2" type="ORF">DFA_08940</name>
</gene>
<dbReference type="PANTHER" id="PTHR28309">
    <property type="entry name" value="REQUIRED FOR EXCISION 1-B DOMAIN-CONTAINING PROTEIN"/>
    <property type="match status" value="1"/>
</dbReference>
<dbReference type="Proteomes" id="UP000007797">
    <property type="component" value="Unassembled WGS sequence"/>
</dbReference>
<feature type="compositionally biased region" description="Basic and acidic residues" evidence="1">
    <location>
        <begin position="197"/>
        <end position="223"/>
    </location>
</feature>
<dbReference type="InterPro" id="IPR039491">
    <property type="entry name" value="REX1-B"/>
</dbReference>
<keyword evidence="3" id="KW-1185">Reference proteome</keyword>
<proteinExistence type="predicted"/>
<dbReference type="RefSeq" id="XP_004356423.1">
    <property type="nucleotide sequence ID" value="XM_004356370.1"/>
</dbReference>
<dbReference type="AlphaFoldDB" id="F4Q546"/>
<dbReference type="Pfam" id="PF14966">
    <property type="entry name" value="DNA_repr_REX1B"/>
    <property type="match status" value="1"/>
</dbReference>
<evidence type="ECO:0000256" key="1">
    <source>
        <dbReference type="SAM" id="MobiDB-lite"/>
    </source>
</evidence>
<accession>F4Q546</accession>
<evidence type="ECO:0000313" key="2">
    <source>
        <dbReference type="EMBL" id="EGG17939.1"/>
    </source>
</evidence>
<evidence type="ECO:0000313" key="3">
    <source>
        <dbReference type="Proteomes" id="UP000007797"/>
    </source>
</evidence>
<dbReference type="GeneID" id="14868799"/>
<sequence length="223" mass="25770">MSTTGDTNILQKEQIKDAAGLEEELKNMLNISTPSDILSIFFNTQGQRAAIYTKWNQGFRVYLDTQNEEEYTKLCQTVSSLISKVSKELIMIEAALQPIKPKWSTIINELRDYEKVKFILTSKYQILKTEVHANDSMTRIDEDGNIIKMENDGCFKEHIQGCNQQLQECQTTLNQITSMINEKLEDLQYELNEEEDAKGTPDRSNKDTHNNEHKHEHSHTCNH</sequence>
<organism evidence="2 3">
    <name type="scientific">Cavenderia fasciculata</name>
    <name type="common">Slime mold</name>
    <name type="synonym">Dictyostelium fasciculatum</name>
    <dbReference type="NCBI Taxonomy" id="261658"/>
    <lineage>
        <taxon>Eukaryota</taxon>
        <taxon>Amoebozoa</taxon>
        <taxon>Evosea</taxon>
        <taxon>Eumycetozoa</taxon>
        <taxon>Dictyostelia</taxon>
        <taxon>Acytosteliales</taxon>
        <taxon>Cavenderiaceae</taxon>
        <taxon>Cavenderia</taxon>
    </lineage>
</organism>
<name>F4Q546_CACFS</name>
<protein>
    <submittedName>
        <fullName evidence="2">Uncharacterized protein</fullName>
    </submittedName>
</protein>
<dbReference type="KEGG" id="dfa:DFA_08940"/>
<dbReference type="OMA" id="CFYEHIE"/>
<reference evidence="3" key="1">
    <citation type="journal article" date="2011" name="Genome Res.">
        <title>Phylogeny-wide analysis of social amoeba genomes highlights ancient origins for complex intercellular communication.</title>
        <authorList>
            <person name="Heidel A.J."/>
            <person name="Lawal H.M."/>
            <person name="Felder M."/>
            <person name="Schilde C."/>
            <person name="Helps N.R."/>
            <person name="Tunggal B."/>
            <person name="Rivero F."/>
            <person name="John U."/>
            <person name="Schleicher M."/>
            <person name="Eichinger L."/>
            <person name="Platzer M."/>
            <person name="Noegel A.A."/>
            <person name="Schaap P."/>
            <person name="Gloeckner G."/>
        </authorList>
    </citation>
    <scope>NUCLEOTIDE SEQUENCE [LARGE SCALE GENOMIC DNA]</scope>
    <source>
        <strain evidence="3">SH3</strain>
    </source>
</reference>
<dbReference type="OrthoDB" id="434723at2759"/>
<feature type="region of interest" description="Disordered" evidence="1">
    <location>
        <begin position="193"/>
        <end position="223"/>
    </location>
</feature>
<dbReference type="EMBL" id="GL883021">
    <property type="protein sequence ID" value="EGG17939.1"/>
    <property type="molecule type" value="Genomic_DNA"/>
</dbReference>
<dbReference type="PANTHER" id="PTHR28309:SF1">
    <property type="entry name" value="REQUIRED FOR EXCISION 1-B DOMAIN-CONTAINING PROTEIN"/>
    <property type="match status" value="1"/>
</dbReference>